<feature type="non-terminal residue" evidence="2">
    <location>
        <position position="1"/>
    </location>
</feature>
<dbReference type="GO" id="GO:0005737">
    <property type="term" value="C:cytoplasm"/>
    <property type="evidence" value="ECO:0007669"/>
    <property type="project" value="TreeGrafter"/>
</dbReference>
<evidence type="ECO:0000313" key="3">
    <source>
        <dbReference type="Proteomes" id="UP000012338"/>
    </source>
</evidence>
<dbReference type="PANTHER" id="PTHR10801:SF0">
    <property type="entry name" value="DELTA(24)-STEROL REDUCTASE"/>
    <property type="match status" value="1"/>
</dbReference>
<dbReference type="OrthoDB" id="415825at2759"/>
<evidence type="ECO:0000256" key="1">
    <source>
        <dbReference type="ARBA" id="ARBA00023002"/>
    </source>
</evidence>
<keyword evidence="1" id="KW-0560">Oxidoreductase</keyword>
<dbReference type="EMBL" id="KB733447">
    <property type="protein sequence ID" value="ENI08505.1"/>
    <property type="molecule type" value="Genomic_DNA"/>
</dbReference>
<reference evidence="3" key="2">
    <citation type="journal article" date="2013" name="PLoS Genet.">
        <title>Comparative genome structure, secondary metabolite, and effector coding capacity across Cochliobolus pathogens.</title>
        <authorList>
            <person name="Condon B.J."/>
            <person name="Leng Y."/>
            <person name="Wu D."/>
            <person name="Bushley K.E."/>
            <person name="Ohm R.A."/>
            <person name="Otillar R."/>
            <person name="Martin J."/>
            <person name="Schackwitz W."/>
            <person name="Grimwood J."/>
            <person name="MohdZainudin N."/>
            <person name="Xue C."/>
            <person name="Wang R."/>
            <person name="Manning V.A."/>
            <person name="Dhillon B."/>
            <person name="Tu Z.J."/>
            <person name="Steffenson B.J."/>
            <person name="Salamov A."/>
            <person name="Sun H."/>
            <person name="Lowry S."/>
            <person name="LaButti K."/>
            <person name="Han J."/>
            <person name="Copeland A."/>
            <person name="Lindquist E."/>
            <person name="Barry K."/>
            <person name="Schmutz J."/>
            <person name="Baker S.E."/>
            <person name="Ciuffetti L.M."/>
            <person name="Grigoriev I.V."/>
            <person name="Zhong S."/>
            <person name="Turgeon B.G."/>
        </authorList>
    </citation>
    <scope>NUCLEOTIDE SEQUENCE [LARGE SCALE GENOMIC DNA]</scope>
    <source>
        <strain evidence="3">C4 / ATCC 48331 / race T</strain>
    </source>
</reference>
<keyword evidence="3" id="KW-1185">Reference proteome</keyword>
<dbReference type="Proteomes" id="UP000012338">
    <property type="component" value="Unassembled WGS sequence"/>
</dbReference>
<reference evidence="2 3" key="1">
    <citation type="journal article" date="2012" name="PLoS Pathog.">
        <title>Diverse lifestyles and strategies of plant pathogenesis encoded in the genomes of eighteen Dothideomycetes fungi.</title>
        <authorList>
            <person name="Ohm R.A."/>
            <person name="Feau N."/>
            <person name="Henrissat B."/>
            <person name="Schoch C.L."/>
            <person name="Horwitz B.A."/>
            <person name="Barry K.W."/>
            <person name="Condon B.J."/>
            <person name="Copeland A.C."/>
            <person name="Dhillon B."/>
            <person name="Glaser F."/>
            <person name="Hesse C.N."/>
            <person name="Kosti I."/>
            <person name="LaButti K."/>
            <person name="Lindquist E.A."/>
            <person name="Lucas S."/>
            <person name="Salamov A.A."/>
            <person name="Bradshaw R.E."/>
            <person name="Ciuffetti L."/>
            <person name="Hamelin R.C."/>
            <person name="Kema G.H.J."/>
            <person name="Lawrence C."/>
            <person name="Scott J.A."/>
            <person name="Spatafora J.W."/>
            <person name="Turgeon B.G."/>
            <person name="de Wit P.J.G.M."/>
            <person name="Zhong S."/>
            <person name="Goodwin S.B."/>
            <person name="Grigoriev I.V."/>
        </authorList>
    </citation>
    <scope>NUCLEOTIDE SEQUENCE [LARGE SCALE GENOMIC DNA]</scope>
    <source>
        <strain evidence="3">C4 / ATCC 48331 / race T</strain>
    </source>
</reference>
<dbReference type="GO" id="GO:0000246">
    <property type="term" value="F:Delta24(24-1) sterol reductase activity"/>
    <property type="evidence" value="ECO:0007669"/>
    <property type="project" value="TreeGrafter"/>
</dbReference>
<dbReference type="HOGENOM" id="CLU_115522_0_0_1"/>
<proteinExistence type="predicted"/>
<name>N4XA13_COCH4</name>
<protein>
    <submittedName>
        <fullName evidence="2">Uncharacterized protein</fullName>
    </submittedName>
</protein>
<dbReference type="GO" id="GO:0016020">
    <property type="term" value="C:membrane"/>
    <property type="evidence" value="ECO:0007669"/>
    <property type="project" value="TreeGrafter"/>
</dbReference>
<dbReference type="GO" id="GO:0008202">
    <property type="term" value="P:steroid metabolic process"/>
    <property type="evidence" value="ECO:0007669"/>
    <property type="project" value="TreeGrafter"/>
</dbReference>
<evidence type="ECO:0000313" key="2">
    <source>
        <dbReference type="EMBL" id="ENI08505.1"/>
    </source>
</evidence>
<accession>N4XA13</accession>
<gene>
    <name evidence="2" type="ORF">COCC4DRAFT_129407</name>
</gene>
<dbReference type="PANTHER" id="PTHR10801">
    <property type="entry name" value="24-DEHYDROCHOLESTEROL REDUCTASE"/>
    <property type="match status" value="1"/>
</dbReference>
<organism evidence="2 3">
    <name type="scientific">Cochliobolus heterostrophus (strain C4 / ATCC 48331 / race T)</name>
    <name type="common">Southern corn leaf blight fungus</name>
    <name type="synonym">Bipolaris maydis</name>
    <dbReference type="NCBI Taxonomy" id="665024"/>
    <lineage>
        <taxon>Eukaryota</taxon>
        <taxon>Fungi</taxon>
        <taxon>Dikarya</taxon>
        <taxon>Ascomycota</taxon>
        <taxon>Pezizomycotina</taxon>
        <taxon>Dothideomycetes</taxon>
        <taxon>Pleosporomycetidae</taxon>
        <taxon>Pleosporales</taxon>
        <taxon>Pleosporineae</taxon>
        <taxon>Pleosporaceae</taxon>
        <taxon>Bipolaris</taxon>
    </lineage>
</organism>
<dbReference type="AlphaFoldDB" id="N4XA13"/>
<dbReference type="InterPro" id="IPR040165">
    <property type="entry name" value="Diminuto-like"/>
</dbReference>
<sequence>ISVGLWGPYPSNEAEFVRANREIEAKMRELGGLKWLYSRVFYSEDEWWQVYDKHKYDEFRRKYHATSLPSIWDKVKDRGRKQDFGTGVKGLLKRFVKSNAFLSGLYGIYKAVKGGDYILKKQKAA</sequence>